<proteinExistence type="predicted"/>
<dbReference type="AlphaFoldDB" id="A0A1A6BDE9"/>
<evidence type="ECO:0000313" key="4">
    <source>
        <dbReference type="Proteomes" id="UP000193928"/>
    </source>
</evidence>
<dbReference type="EMBL" id="MAEM01000369">
    <property type="protein sequence ID" value="OBS00343.1"/>
    <property type="molecule type" value="Genomic_DNA"/>
</dbReference>
<evidence type="ECO:0000313" key="2">
    <source>
        <dbReference type="EMBL" id="ORV86886.1"/>
    </source>
</evidence>
<dbReference type="Proteomes" id="UP000193928">
    <property type="component" value="Unassembled WGS sequence"/>
</dbReference>
<dbReference type="OrthoDB" id="4762135at2"/>
<reference evidence="2 4" key="1">
    <citation type="submission" date="2016-01" db="EMBL/GenBank/DDBJ databases">
        <title>The new phylogeny of the genus Mycobacterium.</title>
        <authorList>
            <person name="Tarcisio F."/>
            <person name="Conor M."/>
            <person name="Antonella G."/>
            <person name="Elisabetta G."/>
            <person name="Giulia F.S."/>
            <person name="Sara T."/>
            <person name="Anna F."/>
            <person name="Clotilde B."/>
            <person name="Roberto B."/>
            <person name="Veronica D.S."/>
            <person name="Fabio R."/>
            <person name="Monica P."/>
            <person name="Olivier J."/>
            <person name="Enrico T."/>
            <person name="Nicola S."/>
        </authorList>
    </citation>
    <scope>NUCLEOTIDE SEQUENCE [LARGE SCALE GENOMIC DNA]</scope>
    <source>
        <strain evidence="2 4">DSM 44160</strain>
    </source>
</reference>
<dbReference type="RefSeq" id="WP_065135314.1">
    <property type="nucleotide sequence ID" value="NZ_JACKSU010000075.1"/>
</dbReference>
<sequence length="112" mass="12641">MSTDADLCYDDGAVQLDQMAITLRRYHFPSGTAKVIGLDQIRGYKAEPLGLFTVRFNIWGSPDLRRWLPLDLYRPLKSTLITLDIPGSQPAFTPARPDEFLACLDELLDKRG</sequence>
<dbReference type="EMBL" id="LQOY01000078">
    <property type="protein sequence ID" value="ORV86886.1"/>
    <property type="molecule type" value="Genomic_DNA"/>
</dbReference>
<evidence type="ECO:0000313" key="3">
    <source>
        <dbReference type="Proteomes" id="UP000093757"/>
    </source>
</evidence>
<evidence type="ECO:0000313" key="1">
    <source>
        <dbReference type="EMBL" id="OBS00343.1"/>
    </source>
</evidence>
<name>A0A1A6BDE9_MYCGO</name>
<dbReference type="Proteomes" id="UP000093757">
    <property type="component" value="Unassembled WGS sequence"/>
</dbReference>
<organism evidence="1 3">
    <name type="scientific">Mycobacterium gordonae</name>
    <dbReference type="NCBI Taxonomy" id="1778"/>
    <lineage>
        <taxon>Bacteria</taxon>
        <taxon>Bacillati</taxon>
        <taxon>Actinomycetota</taxon>
        <taxon>Actinomycetes</taxon>
        <taxon>Mycobacteriales</taxon>
        <taxon>Mycobacteriaceae</taxon>
        <taxon>Mycobacterium</taxon>
    </lineage>
</organism>
<comment type="caution">
    <text evidence="1">The sequence shown here is derived from an EMBL/GenBank/DDBJ whole genome shotgun (WGS) entry which is preliminary data.</text>
</comment>
<gene>
    <name evidence="1" type="ORF">A9W98_25520</name>
    <name evidence="2" type="ORF">AWC08_23280</name>
</gene>
<reference evidence="1 3" key="2">
    <citation type="submission" date="2016-06" db="EMBL/GenBank/DDBJ databases">
        <authorList>
            <person name="Kjaerup R.B."/>
            <person name="Dalgaard T.S."/>
            <person name="Juul-Madsen H.R."/>
        </authorList>
    </citation>
    <scope>NUCLEOTIDE SEQUENCE [LARGE SCALE GENOMIC DNA]</scope>
    <source>
        <strain evidence="1 3">1245752.6</strain>
    </source>
</reference>
<keyword evidence="4" id="KW-1185">Reference proteome</keyword>
<accession>A0A1A6BDE9</accession>
<protein>
    <submittedName>
        <fullName evidence="1">Uncharacterized protein</fullName>
    </submittedName>
</protein>